<gene>
    <name evidence="2" type="ORF">ACFQMA_18740</name>
</gene>
<evidence type="ECO:0000256" key="1">
    <source>
        <dbReference type="SAM" id="Phobius"/>
    </source>
</evidence>
<sequence>MSQPNLLANPLFRYGVGASGAAMVAAVAYLYLEGTTQLVAYAIAVLDIVVTPQILKWAAA</sequence>
<name>A0ABD5Y831_9EURY</name>
<dbReference type="EMBL" id="JBHTAS010000001">
    <property type="protein sequence ID" value="MFC7141859.1"/>
    <property type="molecule type" value="Genomic_DNA"/>
</dbReference>
<keyword evidence="1" id="KW-1133">Transmembrane helix</keyword>
<keyword evidence="1" id="KW-0472">Membrane</keyword>
<evidence type="ECO:0000313" key="3">
    <source>
        <dbReference type="Proteomes" id="UP001596432"/>
    </source>
</evidence>
<feature type="transmembrane region" description="Helical" evidence="1">
    <location>
        <begin position="12"/>
        <end position="32"/>
    </location>
</feature>
<dbReference type="RefSeq" id="WP_274322938.1">
    <property type="nucleotide sequence ID" value="NZ_CP118158.1"/>
</dbReference>
<comment type="caution">
    <text evidence="2">The sequence shown here is derived from an EMBL/GenBank/DDBJ whole genome shotgun (WGS) entry which is preliminary data.</text>
</comment>
<keyword evidence="3" id="KW-1185">Reference proteome</keyword>
<organism evidence="2 3">
    <name type="scientific">Halosimplex aquaticum</name>
    <dbReference type="NCBI Taxonomy" id="3026162"/>
    <lineage>
        <taxon>Archaea</taxon>
        <taxon>Methanobacteriati</taxon>
        <taxon>Methanobacteriota</taxon>
        <taxon>Stenosarchaea group</taxon>
        <taxon>Halobacteria</taxon>
        <taxon>Halobacteriales</taxon>
        <taxon>Haloarculaceae</taxon>
        <taxon>Halosimplex</taxon>
    </lineage>
</organism>
<dbReference type="GeneID" id="78822187"/>
<keyword evidence="1" id="KW-0812">Transmembrane</keyword>
<protein>
    <submittedName>
        <fullName evidence="2">Uncharacterized protein</fullName>
    </submittedName>
</protein>
<accession>A0ABD5Y831</accession>
<dbReference type="AlphaFoldDB" id="A0ABD5Y831"/>
<dbReference type="Proteomes" id="UP001596432">
    <property type="component" value="Unassembled WGS sequence"/>
</dbReference>
<reference evidence="2 3" key="1">
    <citation type="journal article" date="2019" name="Int. J. Syst. Evol. Microbiol.">
        <title>The Global Catalogue of Microorganisms (GCM) 10K type strain sequencing project: providing services to taxonomists for standard genome sequencing and annotation.</title>
        <authorList>
            <consortium name="The Broad Institute Genomics Platform"/>
            <consortium name="The Broad Institute Genome Sequencing Center for Infectious Disease"/>
            <person name="Wu L."/>
            <person name="Ma J."/>
        </authorList>
    </citation>
    <scope>NUCLEOTIDE SEQUENCE [LARGE SCALE GENOMIC DNA]</scope>
    <source>
        <strain evidence="2 3">XZYJT29</strain>
    </source>
</reference>
<proteinExistence type="predicted"/>
<evidence type="ECO:0000313" key="2">
    <source>
        <dbReference type="EMBL" id="MFC7141859.1"/>
    </source>
</evidence>